<evidence type="ECO:0000256" key="1">
    <source>
        <dbReference type="SAM" id="Phobius"/>
    </source>
</evidence>
<gene>
    <name evidence="2" type="ORF">DM860_012311</name>
</gene>
<accession>A0A328DQH5</accession>
<name>A0A328DQH5_9ASTE</name>
<sequence>MSDMSTSDSIVGFCESFLMPKKVRIKVHDDNIPKVQMTFTIIEEFEEFYKTYSLCNGFYTRRRSSVGDGYRRRRWLSGKGFIHLALHLSALTTAPAVKRRTYPSAVKDARQCLRIEDLSTRGAQGKCVCVVPSSNQCPRREPGWGPARFLSLASVLVRGFRLLGWLGSLGLLGLAVLLGFGLHVWTRESLHYMGSWASFWITQLGLGLHLRLGRLYSAGLLWVGAEFGSWAWRATWRLLLGDAGLAG</sequence>
<reference evidence="2 3" key="1">
    <citation type="submission" date="2018-06" db="EMBL/GenBank/DDBJ databases">
        <title>The Genome of Cuscuta australis (Dodder) Provides Insight into the Evolution of Plant Parasitism.</title>
        <authorList>
            <person name="Liu H."/>
        </authorList>
    </citation>
    <scope>NUCLEOTIDE SEQUENCE [LARGE SCALE GENOMIC DNA]</scope>
    <source>
        <strain evidence="3">cv. Yunnan</strain>
        <tissue evidence="2">Vines</tissue>
    </source>
</reference>
<protein>
    <submittedName>
        <fullName evidence="2">Uncharacterized protein</fullName>
    </submittedName>
</protein>
<evidence type="ECO:0000313" key="3">
    <source>
        <dbReference type="Proteomes" id="UP000249390"/>
    </source>
</evidence>
<dbReference type="AlphaFoldDB" id="A0A328DQH5"/>
<keyword evidence="1" id="KW-1133">Transmembrane helix</keyword>
<organism evidence="2 3">
    <name type="scientific">Cuscuta australis</name>
    <dbReference type="NCBI Taxonomy" id="267555"/>
    <lineage>
        <taxon>Eukaryota</taxon>
        <taxon>Viridiplantae</taxon>
        <taxon>Streptophyta</taxon>
        <taxon>Embryophyta</taxon>
        <taxon>Tracheophyta</taxon>
        <taxon>Spermatophyta</taxon>
        <taxon>Magnoliopsida</taxon>
        <taxon>eudicotyledons</taxon>
        <taxon>Gunneridae</taxon>
        <taxon>Pentapetalae</taxon>
        <taxon>asterids</taxon>
        <taxon>lamiids</taxon>
        <taxon>Solanales</taxon>
        <taxon>Convolvulaceae</taxon>
        <taxon>Cuscuteae</taxon>
        <taxon>Cuscuta</taxon>
        <taxon>Cuscuta subgen. Grammica</taxon>
        <taxon>Cuscuta sect. Cleistogrammica</taxon>
    </lineage>
</organism>
<evidence type="ECO:0000313" key="2">
    <source>
        <dbReference type="EMBL" id="RAL47686.1"/>
    </source>
</evidence>
<dbReference type="EMBL" id="NQVE01000111">
    <property type="protein sequence ID" value="RAL47686.1"/>
    <property type="molecule type" value="Genomic_DNA"/>
</dbReference>
<keyword evidence="1" id="KW-0812">Transmembrane</keyword>
<keyword evidence="3" id="KW-1185">Reference proteome</keyword>
<feature type="transmembrane region" description="Helical" evidence="1">
    <location>
        <begin position="162"/>
        <end position="184"/>
    </location>
</feature>
<dbReference type="Proteomes" id="UP000249390">
    <property type="component" value="Unassembled WGS sequence"/>
</dbReference>
<keyword evidence="1" id="KW-0472">Membrane</keyword>
<comment type="caution">
    <text evidence="2">The sequence shown here is derived from an EMBL/GenBank/DDBJ whole genome shotgun (WGS) entry which is preliminary data.</text>
</comment>
<proteinExistence type="predicted"/>